<evidence type="ECO:0000256" key="2">
    <source>
        <dbReference type="PIRSR" id="PIRSR620019-2"/>
    </source>
</evidence>
<accession>A0A832CYW2</accession>
<evidence type="ECO:0000313" key="4">
    <source>
        <dbReference type="EMBL" id="HGT48781.1"/>
    </source>
</evidence>
<gene>
    <name evidence="4" type="ORF">ENS56_12140</name>
</gene>
<reference evidence="4" key="1">
    <citation type="journal article" date="2020" name="mSystems">
        <title>Genome- and Community-Level Interaction Insights into Carbon Utilization and Element Cycling Functions of Hydrothermarchaeota in Hydrothermal Sediment.</title>
        <authorList>
            <person name="Zhou Z."/>
            <person name="Liu Y."/>
            <person name="Xu W."/>
            <person name="Pan J."/>
            <person name="Luo Z.H."/>
            <person name="Li M."/>
        </authorList>
    </citation>
    <scope>NUCLEOTIDE SEQUENCE [LARGE SCALE GENOMIC DNA]</scope>
    <source>
        <strain evidence="4">SpSt-500</strain>
    </source>
</reference>
<evidence type="ECO:0000259" key="3">
    <source>
        <dbReference type="Pfam" id="PF17836"/>
    </source>
</evidence>
<sequence>MKKLYIIGAGSVGGFVAANFSDFNLNYQLIGFLDDDEKKIGTQFCGLPVIDKVDTVINMKDTAVIIGVAFPQMKKNIIERISKNSTLHFPSLIHPAAWISKDVTIGKGVIIYPNCSINYGSVIGDFVVMNMNCALGHHTTVEQFCSLAPGVNTGGHTTFKSGCEIGIGVCTKQNITVGENCIVGGQSMLIKNIEKDSLVYGVPGRIINRSS</sequence>
<protein>
    <submittedName>
        <fullName evidence="4">Acetyltransferase</fullName>
    </submittedName>
</protein>
<feature type="binding site" evidence="2">
    <location>
        <position position="185"/>
    </location>
    <ligand>
        <name>acetyl-CoA</name>
        <dbReference type="ChEBI" id="CHEBI:57288"/>
    </ligand>
</feature>
<name>A0A832CYW2_9BACT</name>
<feature type="binding site" evidence="2">
    <location>
        <position position="167"/>
    </location>
    <ligand>
        <name>acetyl-CoA</name>
        <dbReference type="ChEBI" id="CHEBI:57288"/>
    </ligand>
</feature>
<dbReference type="Pfam" id="PF17836">
    <property type="entry name" value="PglD_N"/>
    <property type="match status" value="1"/>
</dbReference>
<dbReference type="NCBIfam" id="TIGR03570">
    <property type="entry name" value="NeuD_NnaD"/>
    <property type="match status" value="1"/>
</dbReference>
<dbReference type="GO" id="GO:0016740">
    <property type="term" value="F:transferase activity"/>
    <property type="evidence" value="ECO:0007669"/>
    <property type="project" value="UniProtKB-KW"/>
</dbReference>
<dbReference type="PANTHER" id="PTHR43300">
    <property type="entry name" value="ACETYLTRANSFERASE"/>
    <property type="match status" value="1"/>
</dbReference>
<dbReference type="InterPro" id="IPR050179">
    <property type="entry name" value="Trans_hexapeptide_repeat"/>
</dbReference>
<organism evidence="4">
    <name type="scientific">Ignavibacterium album</name>
    <dbReference type="NCBI Taxonomy" id="591197"/>
    <lineage>
        <taxon>Bacteria</taxon>
        <taxon>Pseudomonadati</taxon>
        <taxon>Ignavibacteriota</taxon>
        <taxon>Ignavibacteria</taxon>
        <taxon>Ignavibacteriales</taxon>
        <taxon>Ignavibacteriaceae</taxon>
        <taxon>Ignavibacterium</taxon>
    </lineage>
</organism>
<dbReference type="EMBL" id="DSVI01000019">
    <property type="protein sequence ID" value="HGT48781.1"/>
    <property type="molecule type" value="Genomic_DNA"/>
</dbReference>
<dbReference type="PANTHER" id="PTHR43300:SF7">
    <property type="entry name" value="UDP-N-ACETYLBACILLOSAMINE N-ACETYLTRANSFERASE"/>
    <property type="match status" value="1"/>
</dbReference>
<proteinExistence type="inferred from homology"/>
<comment type="similarity">
    <text evidence="1">Belongs to the transferase hexapeptide repeat family.</text>
</comment>
<dbReference type="InterPro" id="IPR011004">
    <property type="entry name" value="Trimer_LpxA-like_sf"/>
</dbReference>
<dbReference type="Gene3D" id="2.160.10.10">
    <property type="entry name" value="Hexapeptide repeat proteins"/>
    <property type="match status" value="1"/>
</dbReference>
<dbReference type="InterPro" id="IPR041561">
    <property type="entry name" value="PglD_N"/>
</dbReference>
<dbReference type="AlphaFoldDB" id="A0A832CYW2"/>
<comment type="caution">
    <text evidence="4">The sequence shown here is derived from an EMBL/GenBank/DDBJ whole genome shotgun (WGS) entry which is preliminary data.</text>
</comment>
<keyword evidence="4" id="KW-0808">Transferase</keyword>
<dbReference type="CDD" id="cd03360">
    <property type="entry name" value="LbH_AT_putative"/>
    <property type="match status" value="1"/>
</dbReference>
<evidence type="ECO:0000256" key="1">
    <source>
        <dbReference type="ARBA" id="ARBA00007274"/>
    </source>
</evidence>
<feature type="domain" description="PglD N-terminal" evidence="3">
    <location>
        <begin position="3"/>
        <end position="81"/>
    </location>
</feature>
<dbReference type="Gene3D" id="3.40.50.20">
    <property type="match status" value="1"/>
</dbReference>
<dbReference type="InterPro" id="IPR020019">
    <property type="entry name" value="AcTrfase_PglD-like"/>
</dbReference>
<dbReference type="SUPFAM" id="SSF51161">
    <property type="entry name" value="Trimeric LpxA-like enzymes"/>
    <property type="match status" value="1"/>
</dbReference>